<evidence type="ECO:0000313" key="10">
    <source>
        <dbReference type="Proteomes" id="UP000628448"/>
    </source>
</evidence>
<dbReference type="Gene3D" id="1.25.40.390">
    <property type="match status" value="1"/>
</dbReference>
<dbReference type="Pfam" id="PF07980">
    <property type="entry name" value="SusD_RagB"/>
    <property type="match status" value="1"/>
</dbReference>
<keyword evidence="4" id="KW-0472">Membrane</keyword>
<dbReference type="Proteomes" id="UP000628448">
    <property type="component" value="Unassembled WGS sequence"/>
</dbReference>
<feature type="signal peptide" evidence="6">
    <location>
        <begin position="1"/>
        <end position="19"/>
    </location>
</feature>
<dbReference type="InterPro" id="IPR033985">
    <property type="entry name" value="SusD-like_N"/>
</dbReference>
<feature type="chain" id="PRO_5037955686" evidence="6">
    <location>
        <begin position="20"/>
        <end position="568"/>
    </location>
</feature>
<evidence type="ECO:0000256" key="3">
    <source>
        <dbReference type="ARBA" id="ARBA00022729"/>
    </source>
</evidence>
<dbReference type="GO" id="GO:0009279">
    <property type="term" value="C:cell outer membrane"/>
    <property type="evidence" value="ECO:0007669"/>
    <property type="project" value="UniProtKB-SubCell"/>
</dbReference>
<dbReference type="RefSeq" id="WP_196992617.1">
    <property type="nucleotide sequence ID" value="NZ_JADWYR010000003.1"/>
</dbReference>
<organism evidence="9 10">
    <name type="scientific">Panacibacter microcysteis</name>
    <dbReference type="NCBI Taxonomy" id="2793269"/>
    <lineage>
        <taxon>Bacteria</taxon>
        <taxon>Pseudomonadati</taxon>
        <taxon>Bacteroidota</taxon>
        <taxon>Chitinophagia</taxon>
        <taxon>Chitinophagales</taxon>
        <taxon>Chitinophagaceae</taxon>
        <taxon>Panacibacter</taxon>
    </lineage>
</organism>
<evidence type="ECO:0000256" key="1">
    <source>
        <dbReference type="ARBA" id="ARBA00004442"/>
    </source>
</evidence>
<evidence type="ECO:0000256" key="5">
    <source>
        <dbReference type="ARBA" id="ARBA00023237"/>
    </source>
</evidence>
<keyword evidence="10" id="KW-1185">Reference proteome</keyword>
<dbReference type="SUPFAM" id="SSF48452">
    <property type="entry name" value="TPR-like"/>
    <property type="match status" value="1"/>
</dbReference>
<evidence type="ECO:0000313" key="9">
    <source>
        <dbReference type="EMBL" id="MBG9378517.1"/>
    </source>
</evidence>
<accession>A0A931MDC9</accession>
<dbReference type="EMBL" id="JADWYR010000003">
    <property type="protein sequence ID" value="MBG9378517.1"/>
    <property type="molecule type" value="Genomic_DNA"/>
</dbReference>
<evidence type="ECO:0000259" key="7">
    <source>
        <dbReference type="Pfam" id="PF07980"/>
    </source>
</evidence>
<dbReference type="AlphaFoldDB" id="A0A931MDC9"/>
<protein>
    <submittedName>
        <fullName evidence="9">RagB/SusD family nutrient uptake outer membrane protein</fullName>
    </submittedName>
</protein>
<comment type="similarity">
    <text evidence="2">Belongs to the SusD family.</text>
</comment>
<feature type="domain" description="SusD-like N-terminal" evidence="8">
    <location>
        <begin position="103"/>
        <end position="223"/>
    </location>
</feature>
<evidence type="ECO:0000256" key="2">
    <source>
        <dbReference type="ARBA" id="ARBA00006275"/>
    </source>
</evidence>
<evidence type="ECO:0000259" key="8">
    <source>
        <dbReference type="Pfam" id="PF14322"/>
    </source>
</evidence>
<sequence>MKKLLIVLAVLTTGLLACSKQGFLDQTTTTDLDENSVFSDSARSMDFLAQIYTGIGYSFTPSRFSGLAGLDASSDEAEGPLATGITTYSQFASGSISAFTISTDAWTAGYQNIRAVNQFLAHLSVIPFNEDLKQRTRGEAMFLRAWYYALMLKHYGGVPLVGDTVYNVNDNIKTSRNTYEECVNYILQQCDEAASYLSTSYSGLNYGRITKGACLALKAKVLLYAASPLYNGQGIADAEPLKSITGYPSFDINRWKLAADAAKAVIDLNQYQLYEDNNTKAGYGFYQLFQLRVNTEYILARMNGDNRDLEGLWRPPSRGGNSTSGAFPSQNLVDAFEMNNGLPITDPSSGYDAQHPYDNRDPRLDYTVSHNGSMIYKSLQSVLPIYTYDGEPNGDATGVGTPTGYYGNKMCNDLVVPDYIGSASQRCLPLIRYADVLLMYAEALNEYEGPTQDVYDAVQAIRKRAGLLPYELTPGLSQEQMRSVIRHERQVELAFEESRFWDVRRWKLAEQTEDQVLKGMKVTRNADGSFTYNVINVRDRSFRTPMYLWPLPYAETAKSAELLQNPGY</sequence>
<proteinExistence type="inferred from homology"/>
<dbReference type="PROSITE" id="PS51257">
    <property type="entry name" value="PROKAR_LIPOPROTEIN"/>
    <property type="match status" value="1"/>
</dbReference>
<evidence type="ECO:0000256" key="6">
    <source>
        <dbReference type="SAM" id="SignalP"/>
    </source>
</evidence>
<dbReference type="Pfam" id="PF14322">
    <property type="entry name" value="SusD-like_3"/>
    <property type="match status" value="1"/>
</dbReference>
<feature type="domain" description="RagB/SusD" evidence="7">
    <location>
        <begin position="316"/>
        <end position="568"/>
    </location>
</feature>
<name>A0A931MDC9_9BACT</name>
<evidence type="ECO:0000256" key="4">
    <source>
        <dbReference type="ARBA" id="ARBA00023136"/>
    </source>
</evidence>
<gene>
    <name evidence="9" type="ORF">I5907_19940</name>
</gene>
<keyword evidence="5" id="KW-0998">Cell outer membrane</keyword>
<comment type="caution">
    <text evidence="9">The sequence shown here is derived from an EMBL/GenBank/DDBJ whole genome shotgun (WGS) entry which is preliminary data.</text>
</comment>
<dbReference type="InterPro" id="IPR011990">
    <property type="entry name" value="TPR-like_helical_dom_sf"/>
</dbReference>
<reference evidence="9" key="1">
    <citation type="submission" date="2020-11" db="EMBL/GenBank/DDBJ databases">
        <title>Bacterial whole genome sequence for Panacibacter sp. DH6.</title>
        <authorList>
            <person name="Le V."/>
            <person name="Ko S."/>
            <person name="Ahn C.-Y."/>
            <person name="Oh H.-M."/>
        </authorList>
    </citation>
    <scope>NUCLEOTIDE SEQUENCE</scope>
    <source>
        <strain evidence="9">DH6</strain>
    </source>
</reference>
<comment type="subcellular location">
    <subcellularLocation>
        <location evidence="1">Cell outer membrane</location>
    </subcellularLocation>
</comment>
<keyword evidence="3 6" id="KW-0732">Signal</keyword>
<dbReference type="InterPro" id="IPR012944">
    <property type="entry name" value="SusD_RagB_dom"/>
</dbReference>